<dbReference type="PANTHER" id="PTHR10151">
    <property type="entry name" value="ECTONUCLEOTIDE PYROPHOSPHATASE/PHOSPHODIESTERASE"/>
    <property type="match status" value="1"/>
</dbReference>
<keyword evidence="3" id="KW-1185">Reference proteome</keyword>
<accession>T1JX30</accession>
<gene>
    <name evidence="2" type="primary">107371438</name>
</gene>
<dbReference type="AlphaFoldDB" id="T1JX30"/>
<evidence type="ECO:0000256" key="1">
    <source>
        <dbReference type="SAM" id="SignalP"/>
    </source>
</evidence>
<dbReference type="InterPro" id="IPR017850">
    <property type="entry name" value="Alkaline_phosphatase_core_sf"/>
</dbReference>
<keyword evidence="1" id="KW-0732">Signal</keyword>
<protein>
    <submittedName>
        <fullName evidence="2">Uncharacterized protein</fullName>
    </submittedName>
</protein>
<dbReference type="Pfam" id="PF01663">
    <property type="entry name" value="Phosphodiest"/>
    <property type="match status" value="1"/>
</dbReference>
<reference evidence="2" key="2">
    <citation type="submission" date="2015-06" db="UniProtKB">
        <authorList>
            <consortium name="EnsemblMetazoa"/>
        </authorList>
    </citation>
    <scope>IDENTIFICATION</scope>
</reference>
<dbReference type="GO" id="GO:0016787">
    <property type="term" value="F:hydrolase activity"/>
    <property type="evidence" value="ECO:0007669"/>
    <property type="project" value="UniProtKB-ARBA"/>
</dbReference>
<dbReference type="SUPFAM" id="SSF53649">
    <property type="entry name" value="Alkaline phosphatase-like"/>
    <property type="match status" value="1"/>
</dbReference>
<proteinExistence type="predicted"/>
<dbReference type="Gene3D" id="3.30.1360.180">
    <property type="match status" value="1"/>
</dbReference>
<evidence type="ECO:0000313" key="3">
    <source>
        <dbReference type="Proteomes" id="UP000015104"/>
    </source>
</evidence>
<dbReference type="OrthoDB" id="415411at2759"/>
<dbReference type="PANTHER" id="PTHR10151:SF120">
    <property type="entry name" value="BIS(5'-ADENOSYL)-TRIPHOSPHATASE"/>
    <property type="match status" value="1"/>
</dbReference>
<organism evidence="2 3">
    <name type="scientific">Tetranychus urticae</name>
    <name type="common">Two-spotted spider mite</name>
    <dbReference type="NCBI Taxonomy" id="32264"/>
    <lineage>
        <taxon>Eukaryota</taxon>
        <taxon>Metazoa</taxon>
        <taxon>Ecdysozoa</taxon>
        <taxon>Arthropoda</taxon>
        <taxon>Chelicerata</taxon>
        <taxon>Arachnida</taxon>
        <taxon>Acari</taxon>
        <taxon>Acariformes</taxon>
        <taxon>Trombidiformes</taxon>
        <taxon>Prostigmata</taxon>
        <taxon>Eleutherengona</taxon>
        <taxon>Raphignathae</taxon>
        <taxon>Tetranychoidea</taxon>
        <taxon>Tetranychidae</taxon>
        <taxon>Tetranychus</taxon>
    </lineage>
</organism>
<dbReference type="OMA" id="RIMPIVM"/>
<evidence type="ECO:0000313" key="2">
    <source>
        <dbReference type="EnsemblMetazoa" id="tetur02g10490.1"/>
    </source>
</evidence>
<name>T1JX30_TETUR</name>
<sequence>MFYKSICFNFLCYCLCELIVLPSSQCLPLYNKTADGMDNEKPIQFDIENSIDDLLGEPVKSFKPRQQLVIISFDGFRHDYIGTFNTPNLVEMINRGVYAPDGYYPAFATKTFPTHWTLATGLHEENHGLVDNRFFDPLLNETFTRSKSGSKWFAGEPIWSTCRRQNCSANVLFWPGSASNAKPKNQHQFNLPYNETITLEDRFEYLLNWIENGIDLSMIYFHQPDQAGHEFGAFSEPVRTQVEKIDQMVGDFMHTLRNSSKYSNVNVIITGDHGMANLTNNGTIYLIDYINMTDVAVVSQLGAVASLLPKPGRLETIYNALKSSGNPHFEVYRKKDVPNRFHYKNSHRIMPIVMIAQEGYIIDTAPRTRRKRKVAFHGYDNLLPSMRPIFLAEGPLFKPSYLIEPFHSVNLYSLFCHILKIQPGPNDGSLSSISHILTDTNFLETKQRKKKRRN</sequence>
<dbReference type="eggNOG" id="KOG2645">
    <property type="taxonomic scope" value="Eukaryota"/>
</dbReference>
<dbReference type="EnsemblMetazoa" id="tetur02g10490.1">
    <property type="protein sequence ID" value="tetur02g10490.1"/>
    <property type="gene ID" value="tetur02g10490"/>
</dbReference>
<reference evidence="3" key="1">
    <citation type="submission" date="2011-08" db="EMBL/GenBank/DDBJ databases">
        <authorList>
            <person name="Rombauts S."/>
        </authorList>
    </citation>
    <scope>NUCLEOTIDE SEQUENCE</scope>
    <source>
        <strain evidence="3">London</strain>
    </source>
</reference>
<feature type="signal peptide" evidence="1">
    <location>
        <begin position="1"/>
        <end position="26"/>
    </location>
</feature>
<dbReference type="CDD" id="cd16018">
    <property type="entry name" value="Enpp"/>
    <property type="match status" value="1"/>
</dbReference>
<dbReference type="HOGENOM" id="CLU_017594_1_2_1"/>
<feature type="chain" id="PRO_5004580755" evidence="1">
    <location>
        <begin position="27"/>
        <end position="454"/>
    </location>
</feature>
<dbReference type="Proteomes" id="UP000015104">
    <property type="component" value="Unassembled WGS sequence"/>
</dbReference>
<dbReference type="Gene3D" id="3.40.720.10">
    <property type="entry name" value="Alkaline Phosphatase, subunit A"/>
    <property type="match status" value="1"/>
</dbReference>
<dbReference type="KEGG" id="tut:107371438"/>
<dbReference type="InterPro" id="IPR002591">
    <property type="entry name" value="Phosphodiest/P_Trfase"/>
</dbReference>
<dbReference type="EMBL" id="CAEY01000823">
    <property type="status" value="NOT_ANNOTATED_CDS"/>
    <property type="molecule type" value="Genomic_DNA"/>
</dbReference>